<feature type="chain" id="PRO_5001541518" evidence="5">
    <location>
        <begin position="24"/>
        <end position="397"/>
    </location>
</feature>
<dbReference type="SMART" id="SM00369">
    <property type="entry name" value="LRR_TYP"/>
    <property type="match status" value="4"/>
</dbReference>
<keyword evidence="2 5" id="KW-0732">Signal</keyword>
<dbReference type="GO" id="GO:0016020">
    <property type="term" value="C:membrane"/>
    <property type="evidence" value="ECO:0007669"/>
    <property type="project" value="TreeGrafter"/>
</dbReference>
<sequence>MMKTTIMIPSLMFILILASIAESANDCNDPNFHSLETSESSRLECGPAFRNRCRCLRTCYDGHHQYVVNCTNTGFHDTSPLAHLPNETQVLIFTGNDLEELPWNVFGNLDNLPYLRVIDMSNNKIREIRGKAYHHVQHVERLILDFNELSLDPARSHPRVFSNFVSLLELHLTDAFEDGPPRNLASTLHDIFVNSNLTQLIKLHLEQNEISEFRDVNVFCDLPNLLDLYLGDNALSALHFNLSCLHNLRFLDLRRNKFTRVLERDLHTMDNLAKHNQSVNVDFSGNPFECSCKLNPFIKWMKKTKVFVRNKASLQCYQGNVSRDFHETKNCAKLLASTHRATTAMLCFLSIILVILVCTLVYLQRRKLKKKIEPVLDSVNKRVRYTSIATGDNREDV</sequence>
<name>A0A026WN68_OOCBI</name>
<evidence type="ECO:0000256" key="4">
    <source>
        <dbReference type="SAM" id="Phobius"/>
    </source>
</evidence>
<accession>A0A026WN68</accession>
<reference evidence="6 7" key="1">
    <citation type="journal article" date="2014" name="Curr. Biol.">
        <title>The genome of the clonal raider ant Cerapachys biroi.</title>
        <authorList>
            <person name="Oxley P.R."/>
            <person name="Ji L."/>
            <person name="Fetter-Pruneda I."/>
            <person name="McKenzie S.K."/>
            <person name="Li C."/>
            <person name="Hu H."/>
            <person name="Zhang G."/>
            <person name="Kronauer D.J."/>
        </authorList>
    </citation>
    <scope>NUCLEOTIDE SEQUENCE [LARGE SCALE GENOMIC DNA]</scope>
</reference>
<evidence type="ECO:0000256" key="5">
    <source>
        <dbReference type="SAM" id="SignalP"/>
    </source>
</evidence>
<feature type="transmembrane region" description="Helical" evidence="4">
    <location>
        <begin position="343"/>
        <end position="363"/>
    </location>
</feature>
<dbReference type="Gene3D" id="3.80.10.10">
    <property type="entry name" value="Ribonuclease Inhibitor"/>
    <property type="match status" value="1"/>
</dbReference>
<dbReference type="OMA" id="FVKPSDM"/>
<feature type="signal peptide" evidence="5">
    <location>
        <begin position="1"/>
        <end position="23"/>
    </location>
</feature>
<dbReference type="InterPro" id="IPR001611">
    <property type="entry name" value="Leu-rich_rpt"/>
</dbReference>
<protein>
    <submittedName>
        <fullName evidence="6">Trophoblast glycoprotein</fullName>
    </submittedName>
</protein>
<dbReference type="Proteomes" id="UP000053097">
    <property type="component" value="Unassembled WGS sequence"/>
</dbReference>
<dbReference type="SUPFAM" id="SSF52058">
    <property type="entry name" value="L domain-like"/>
    <property type="match status" value="1"/>
</dbReference>
<keyword evidence="7" id="KW-1185">Reference proteome</keyword>
<evidence type="ECO:0000256" key="2">
    <source>
        <dbReference type="ARBA" id="ARBA00022729"/>
    </source>
</evidence>
<gene>
    <name evidence="6" type="ORF">X777_01692</name>
</gene>
<evidence type="ECO:0000256" key="3">
    <source>
        <dbReference type="ARBA" id="ARBA00022737"/>
    </source>
</evidence>
<dbReference type="Pfam" id="PF13855">
    <property type="entry name" value="LRR_8"/>
    <property type="match status" value="1"/>
</dbReference>
<dbReference type="InterPro" id="IPR052286">
    <property type="entry name" value="Wnt_signaling_inhibitor"/>
</dbReference>
<keyword evidence="4" id="KW-0812">Transmembrane</keyword>
<keyword evidence="3" id="KW-0677">Repeat</keyword>
<evidence type="ECO:0000313" key="7">
    <source>
        <dbReference type="Proteomes" id="UP000053097"/>
    </source>
</evidence>
<keyword evidence="1" id="KW-0433">Leucine-rich repeat</keyword>
<dbReference type="OrthoDB" id="8861968at2759"/>
<dbReference type="EMBL" id="KK107152">
    <property type="protein sequence ID" value="EZA57086.1"/>
    <property type="molecule type" value="Genomic_DNA"/>
</dbReference>
<evidence type="ECO:0000313" key="6">
    <source>
        <dbReference type="EMBL" id="EZA57086.1"/>
    </source>
</evidence>
<keyword evidence="4" id="KW-1133">Transmembrane helix</keyword>
<dbReference type="AlphaFoldDB" id="A0A026WN68"/>
<proteinExistence type="predicted"/>
<dbReference type="InterPro" id="IPR003591">
    <property type="entry name" value="Leu-rich_rpt_typical-subtyp"/>
</dbReference>
<dbReference type="PANTHER" id="PTHR24364">
    <property type="entry name" value="LP06937P"/>
    <property type="match status" value="1"/>
</dbReference>
<dbReference type="PANTHER" id="PTHR24364:SF18">
    <property type="entry name" value="LP06937P"/>
    <property type="match status" value="1"/>
</dbReference>
<keyword evidence="4" id="KW-0472">Membrane</keyword>
<evidence type="ECO:0000256" key="1">
    <source>
        <dbReference type="ARBA" id="ARBA00022614"/>
    </source>
</evidence>
<dbReference type="InterPro" id="IPR032675">
    <property type="entry name" value="LRR_dom_sf"/>
</dbReference>
<organism evidence="6 7">
    <name type="scientific">Ooceraea biroi</name>
    <name type="common">Clonal raider ant</name>
    <name type="synonym">Cerapachys biroi</name>
    <dbReference type="NCBI Taxonomy" id="2015173"/>
    <lineage>
        <taxon>Eukaryota</taxon>
        <taxon>Metazoa</taxon>
        <taxon>Ecdysozoa</taxon>
        <taxon>Arthropoda</taxon>
        <taxon>Hexapoda</taxon>
        <taxon>Insecta</taxon>
        <taxon>Pterygota</taxon>
        <taxon>Neoptera</taxon>
        <taxon>Endopterygota</taxon>
        <taxon>Hymenoptera</taxon>
        <taxon>Apocrita</taxon>
        <taxon>Aculeata</taxon>
        <taxon>Formicoidea</taxon>
        <taxon>Formicidae</taxon>
        <taxon>Dorylinae</taxon>
        <taxon>Ooceraea</taxon>
    </lineage>
</organism>
<dbReference type="STRING" id="2015173.A0A026WN68"/>